<name>A0A4D6YBY8_9GAMM</name>
<keyword evidence="2 9" id="KW-1003">Cell membrane</keyword>
<keyword evidence="4 9" id="KW-0812">Transmembrane</keyword>
<keyword evidence="7 9" id="KW-0472">Membrane</keyword>
<dbReference type="NCBIfam" id="TIGR01473">
    <property type="entry name" value="cyoE_ctaB"/>
    <property type="match status" value="1"/>
</dbReference>
<keyword evidence="3 9" id="KW-0808">Transferase</keyword>
<dbReference type="InterPro" id="IPR030470">
    <property type="entry name" value="UbiA_prenylTrfase_CS"/>
</dbReference>
<dbReference type="CDD" id="cd13957">
    <property type="entry name" value="PT_UbiA_Cox10"/>
    <property type="match status" value="1"/>
</dbReference>
<feature type="transmembrane region" description="Helical" evidence="9">
    <location>
        <begin position="269"/>
        <end position="288"/>
    </location>
</feature>
<dbReference type="InterPro" id="IPR000537">
    <property type="entry name" value="UbiA_prenyltransferase"/>
</dbReference>
<comment type="miscellaneous">
    <text evidence="9">Carbon 2 of the heme B porphyrin ring is defined according to the Fischer nomenclature.</text>
</comment>
<evidence type="ECO:0000256" key="8">
    <source>
        <dbReference type="ARBA" id="ARBA00047690"/>
    </source>
</evidence>
<comment type="catalytic activity">
    <reaction evidence="8 9">
        <text>heme b + (2E,6E)-farnesyl diphosphate + H2O = Fe(II)-heme o + diphosphate</text>
        <dbReference type="Rhea" id="RHEA:28070"/>
        <dbReference type="ChEBI" id="CHEBI:15377"/>
        <dbReference type="ChEBI" id="CHEBI:33019"/>
        <dbReference type="ChEBI" id="CHEBI:60344"/>
        <dbReference type="ChEBI" id="CHEBI:60530"/>
        <dbReference type="ChEBI" id="CHEBI:175763"/>
        <dbReference type="EC" id="2.5.1.141"/>
    </reaction>
</comment>
<dbReference type="PROSITE" id="PS00943">
    <property type="entry name" value="UBIA"/>
    <property type="match status" value="1"/>
</dbReference>
<feature type="transmembrane region" description="Helical" evidence="9">
    <location>
        <begin position="18"/>
        <end position="38"/>
    </location>
</feature>
<dbReference type="GO" id="GO:0005886">
    <property type="term" value="C:plasma membrane"/>
    <property type="evidence" value="ECO:0007669"/>
    <property type="project" value="UniProtKB-SubCell"/>
</dbReference>
<evidence type="ECO:0000256" key="4">
    <source>
        <dbReference type="ARBA" id="ARBA00022692"/>
    </source>
</evidence>
<comment type="similarity">
    <text evidence="9">Belongs to the UbiA prenyltransferase family. Protoheme IX farnesyltransferase subfamily.</text>
</comment>
<dbReference type="AlphaFoldDB" id="A0A4D6YBY8"/>
<protein>
    <recommendedName>
        <fullName evidence="9">Protoheme IX farnesyltransferase</fullName>
        <ecNumber evidence="9">2.5.1.141</ecNumber>
    </recommendedName>
    <alternativeName>
        <fullName evidence="9">Heme B farnesyltransferase</fullName>
    </alternativeName>
    <alternativeName>
        <fullName evidence="9">Heme O synthase</fullName>
    </alternativeName>
</protein>
<evidence type="ECO:0000256" key="3">
    <source>
        <dbReference type="ARBA" id="ARBA00022679"/>
    </source>
</evidence>
<evidence type="ECO:0000256" key="6">
    <source>
        <dbReference type="ARBA" id="ARBA00023133"/>
    </source>
</evidence>
<evidence type="ECO:0000256" key="9">
    <source>
        <dbReference type="HAMAP-Rule" id="MF_00154"/>
    </source>
</evidence>
<feature type="transmembrane region" description="Helical" evidence="9">
    <location>
        <begin position="85"/>
        <end position="107"/>
    </location>
</feature>
<dbReference type="GO" id="GO:0008495">
    <property type="term" value="F:protoheme IX farnesyltransferase activity"/>
    <property type="evidence" value="ECO:0007669"/>
    <property type="project" value="UniProtKB-UniRule"/>
</dbReference>
<dbReference type="HAMAP" id="MF_00154">
    <property type="entry name" value="CyoE_CtaB"/>
    <property type="match status" value="1"/>
</dbReference>
<comment type="pathway">
    <text evidence="9">Porphyrin-containing compound metabolism; heme O biosynthesis; heme O from protoheme: step 1/1.</text>
</comment>
<dbReference type="Proteomes" id="UP000298782">
    <property type="component" value="Chromosome"/>
</dbReference>
<evidence type="ECO:0000256" key="7">
    <source>
        <dbReference type="ARBA" id="ARBA00023136"/>
    </source>
</evidence>
<dbReference type="Gene3D" id="1.10.357.140">
    <property type="entry name" value="UbiA prenyltransferase"/>
    <property type="match status" value="1"/>
</dbReference>
<proteinExistence type="inferred from homology"/>
<dbReference type="UniPathway" id="UPA00834">
    <property type="reaction ID" value="UER00712"/>
</dbReference>
<feature type="transmembrane region" description="Helical" evidence="9">
    <location>
        <begin position="138"/>
        <end position="155"/>
    </location>
</feature>
<dbReference type="EC" id="2.5.1.141" evidence="9"/>
<accession>A0A4D6YBY8</accession>
<evidence type="ECO:0000256" key="5">
    <source>
        <dbReference type="ARBA" id="ARBA00022989"/>
    </source>
</evidence>
<dbReference type="EMBL" id="CP034852">
    <property type="protein sequence ID" value="QCI26879.1"/>
    <property type="molecule type" value="Genomic_DNA"/>
</dbReference>
<dbReference type="PANTHER" id="PTHR43448:SF2">
    <property type="entry name" value="PROTOHEME IX FARNESYLTRANSFERASE, MITOCHONDRIAL"/>
    <property type="match status" value="1"/>
</dbReference>
<organism evidence="10 11">
    <name type="scientific">Buchnera aphidicola</name>
    <name type="common">Thelaxes californica</name>
    <dbReference type="NCBI Taxonomy" id="1315998"/>
    <lineage>
        <taxon>Bacteria</taxon>
        <taxon>Pseudomonadati</taxon>
        <taxon>Pseudomonadota</taxon>
        <taxon>Gammaproteobacteria</taxon>
        <taxon>Enterobacterales</taxon>
        <taxon>Erwiniaceae</taxon>
        <taxon>Buchnera</taxon>
    </lineage>
</organism>
<feature type="transmembrane region" description="Helical" evidence="9">
    <location>
        <begin position="205"/>
        <end position="229"/>
    </location>
</feature>
<keyword evidence="5 9" id="KW-1133">Transmembrane helix</keyword>
<feature type="transmembrane region" description="Helical" evidence="9">
    <location>
        <begin position="235"/>
        <end position="257"/>
    </location>
</feature>
<evidence type="ECO:0000256" key="1">
    <source>
        <dbReference type="ARBA" id="ARBA00004141"/>
    </source>
</evidence>
<comment type="subcellular location">
    <subcellularLocation>
        <location evidence="9">Cell membrane</location>
        <topology evidence="9">Multi-pass membrane protein</topology>
    </subcellularLocation>
    <subcellularLocation>
        <location evidence="1">Membrane</location>
        <topology evidence="1">Multi-pass membrane protein</topology>
    </subcellularLocation>
</comment>
<reference evidence="10 11" key="2">
    <citation type="submission" date="2019-05" db="EMBL/GenBank/DDBJ databases">
        <title>Genome evolution of the obligate endosymbiont Buchnera aphidicola.</title>
        <authorList>
            <person name="Moran N.A."/>
        </authorList>
    </citation>
    <scope>NUCLEOTIDE SEQUENCE [LARGE SCALE GENOMIC DNA]</scope>
    <source>
        <strain evidence="10 11">Tca</strain>
    </source>
</reference>
<dbReference type="PANTHER" id="PTHR43448">
    <property type="entry name" value="PROTOHEME IX FARNESYLTRANSFERASE, MITOCHONDRIAL"/>
    <property type="match status" value="1"/>
</dbReference>
<dbReference type="Pfam" id="PF01040">
    <property type="entry name" value="UbiA"/>
    <property type="match status" value="1"/>
</dbReference>
<feature type="transmembrane region" description="Helical" evidence="9">
    <location>
        <begin position="44"/>
        <end position="64"/>
    </location>
</feature>
<dbReference type="InterPro" id="IPR006369">
    <property type="entry name" value="Protohaem_IX_farnesylTrfase"/>
</dbReference>
<feature type="transmembrane region" description="Helical" evidence="9">
    <location>
        <begin position="161"/>
        <end position="184"/>
    </location>
</feature>
<gene>
    <name evidence="9" type="primary">cyoE</name>
    <name evidence="10" type="ORF">D9V80_01810</name>
</gene>
<reference evidence="10 11" key="1">
    <citation type="submission" date="2018-12" db="EMBL/GenBank/DDBJ databases">
        <authorList>
            <person name="Chong R.A."/>
        </authorList>
    </citation>
    <scope>NUCLEOTIDE SEQUENCE [LARGE SCALE GENOMIC DNA]</scope>
    <source>
        <strain evidence="10 11">Tca</strain>
    </source>
</reference>
<sequence length="289" mass="33713">MNLINIIKKYINIIKPGILLGNLISFLGGIFFAFHGHIFFTKLYLSSIGTILVIASGCIFNNIIDRDIDKTVQRTKNRVLAKKLIKLKYVYFFAFFCGIIGFLILFLYTNFLVFFNGMCGFLIYVIVYTLCMKRFVPYATLIGSISGAMPILMGYCTINSQIDLICIILFLILIFWQIAHFYSISIFRIKDYQKNNIPIFSVIRGIFLTQILIIINIFLFIIFTISLYFLEYTGIIYFSIIIFFNVIWLFITILSIFHTKIFLFSRISFIFSIIIIFLFNIMIGIDYIH</sequence>
<comment type="function">
    <text evidence="9">Converts heme B (protoheme IX) to heme O by substitution of the vinyl group on carbon 2 of heme B porphyrin ring with a hydroxyethyl farnesyl side group.</text>
</comment>
<dbReference type="RefSeq" id="WP_158353658.1">
    <property type="nucleotide sequence ID" value="NZ_CP034852.1"/>
</dbReference>
<evidence type="ECO:0000313" key="11">
    <source>
        <dbReference type="Proteomes" id="UP000298782"/>
    </source>
</evidence>
<evidence type="ECO:0000256" key="2">
    <source>
        <dbReference type="ARBA" id="ARBA00022475"/>
    </source>
</evidence>
<dbReference type="GO" id="GO:0048034">
    <property type="term" value="P:heme O biosynthetic process"/>
    <property type="evidence" value="ECO:0007669"/>
    <property type="project" value="UniProtKB-UniRule"/>
</dbReference>
<dbReference type="NCBIfam" id="NF003348">
    <property type="entry name" value="PRK04375.1-1"/>
    <property type="match status" value="1"/>
</dbReference>
<dbReference type="InterPro" id="IPR044878">
    <property type="entry name" value="UbiA_sf"/>
</dbReference>
<feature type="transmembrane region" description="Helical" evidence="9">
    <location>
        <begin position="113"/>
        <end position="131"/>
    </location>
</feature>
<evidence type="ECO:0000313" key="10">
    <source>
        <dbReference type="EMBL" id="QCI26879.1"/>
    </source>
</evidence>
<keyword evidence="11" id="KW-1185">Reference proteome</keyword>
<dbReference type="OrthoDB" id="9814417at2"/>
<keyword evidence="6 9" id="KW-0350">Heme biosynthesis</keyword>